<proteinExistence type="predicted"/>
<dbReference type="InterPro" id="IPR050248">
    <property type="entry name" value="Polysacc_deacetylase_ArnD"/>
</dbReference>
<dbReference type="Proteomes" id="UP001524318">
    <property type="component" value="Unassembled WGS sequence"/>
</dbReference>
<feature type="domain" description="NodB homology" evidence="1">
    <location>
        <begin position="44"/>
        <end position="240"/>
    </location>
</feature>
<dbReference type="PANTHER" id="PTHR10587">
    <property type="entry name" value="GLYCOSYL TRANSFERASE-RELATED"/>
    <property type="match status" value="1"/>
</dbReference>
<evidence type="ECO:0000313" key="2">
    <source>
        <dbReference type="EMBL" id="MCP9001898.1"/>
    </source>
</evidence>
<sequence>MQIGTAASRSPSRLEIVTSYAGRSPRYWGLEAPGVLTHLAAGSEGIALTVDFCGGPGGNDYDSALITALRDRHIPATLFLNSRWITANIETARQLAVDPLFELANHGTSHLPLSTAGKSAYGITGTQNPGEVYDEVMTNTSVLAQLTGISPRLFRPGTAYLDEVAANIVKALGMTPTGFSINADGGATYPAATVASETSKARSGDIIICHGNHPGSGTAEGLMRALDTIAARGLLFVHLD</sequence>
<evidence type="ECO:0000313" key="3">
    <source>
        <dbReference type="Proteomes" id="UP001524318"/>
    </source>
</evidence>
<reference evidence="2 3" key="1">
    <citation type="submission" date="2022-06" db="EMBL/GenBank/DDBJ databases">
        <title>Pseudarthrobacter sp. strain RMG13 Genome sequencing and assembly.</title>
        <authorList>
            <person name="Kim I."/>
        </authorList>
    </citation>
    <scope>NUCLEOTIDE SEQUENCE [LARGE SCALE GENOMIC DNA]</scope>
    <source>
        <strain evidence="2 3">RMG13</strain>
    </source>
</reference>
<dbReference type="PANTHER" id="PTHR10587:SF134">
    <property type="entry name" value="SECRETED PROTEIN"/>
    <property type="match status" value="1"/>
</dbReference>
<dbReference type="EMBL" id="JANCLV010000021">
    <property type="protein sequence ID" value="MCP9001898.1"/>
    <property type="molecule type" value="Genomic_DNA"/>
</dbReference>
<organism evidence="2 3">
    <name type="scientific">Pseudarthrobacter humi</name>
    <dbReference type="NCBI Taxonomy" id="2952523"/>
    <lineage>
        <taxon>Bacteria</taxon>
        <taxon>Bacillati</taxon>
        <taxon>Actinomycetota</taxon>
        <taxon>Actinomycetes</taxon>
        <taxon>Micrococcales</taxon>
        <taxon>Micrococcaceae</taxon>
        <taxon>Pseudarthrobacter</taxon>
    </lineage>
</organism>
<dbReference type="RefSeq" id="WP_254752966.1">
    <property type="nucleotide sequence ID" value="NZ_JANCLV010000021.1"/>
</dbReference>
<dbReference type="SUPFAM" id="SSF88713">
    <property type="entry name" value="Glycoside hydrolase/deacetylase"/>
    <property type="match status" value="1"/>
</dbReference>
<comment type="caution">
    <text evidence="2">The sequence shown here is derived from an EMBL/GenBank/DDBJ whole genome shotgun (WGS) entry which is preliminary data.</text>
</comment>
<accession>A0ABT1LTU2</accession>
<dbReference type="InterPro" id="IPR011330">
    <property type="entry name" value="Glyco_hydro/deAcase_b/a-brl"/>
</dbReference>
<keyword evidence="3" id="KW-1185">Reference proteome</keyword>
<gene>
    <name evidence="2" type="ORF">NFC73_19515</name>
</gene>
<dbReference type="InterPro" id="IPR002509">
    <property type="entry name" value="NODB_dom"/>
</dbReference>
<dbReference type="Gene3D" id="3.20.20.370">
    <property type="entry name" value="Glycoside hydrolase/deacetylase"/>
    <property type="match status" value="1"/>
</dbReference>
<dbReference type="PROSITE" id="PS51677">
    <property type="entry name" value="NODB"/>
    <property type="match status" value="1"/>
</dbReference>
<protein>
    <submittedName>
        <fullName evidence="2">Polysaccharide deacetylase family protein</fullName>
    </submittedName>
</protein>
<evidence type="ECO:0000259" key="1">
    <source>
        <dbReference type="PROSITE" id="PS51677"/>
    </source>
</evidence>
<dbReference type="Pfam" id="PF01522">
    <property type="entry name" value="Polysacc_deac_1"/>
    <property type="match status" value="1"/>
</dbReference>
<name>A0ABT1LTU2_9MICC</name>